<organism evidence="2 3">
    <name type="scientific">Armillaria ostoyae</name>
    <name type="common">Armillaria root rot fungus</name>
    <dbReference type="NCBI Taxonomy" id="47428"/>
    <lineage>
        <taxon>Eukaryota</taxon>
        <taxon>Fungi</taxon>
        <taxon>Dikarya</taxon>
        <taxon>Basidiomycota</taxon>
        <taxon>Agaricomycotina</taxon>
        <taxon>Agaricomycetes</taxon>
        <taxon>Agaricomycetidae</taxon>
        <taxon>Agaricales</taxon>
        <taxon>Marasmiineae</taxon>
        <taxon>Physalacriaceae</taxon>
        <taxon>Armillaria</taxon>
    </lineage>
</organism>
<protein>
    <submittedName>
        <fullName evidence="2">Uncharacterized protein</fullName>
    </submittedName>
</protein>
<dbReference type="Proteomes" id="UP000219338">
    <property type="component" value="Unassembled WGS sequence"/>
</dbReference>
<sequence>MTSQVQTTVPPLGMTLGALYIGSTIATILFGIMNLQVFIYYKKYPDDWWVYRYSVSILWALDSLHVAFSTHAIYHYLVELFGDYDGIYHITWSFKLQILLSMVIIVGVQAVYAIRIWKLGRHFGKILPWFVVLTVTVALGTGIFSIYDE</sequence>
<dbReference type="EMBL" id="FUEG01000028">
    <property type="protein sequence ID" value="SJL15294.1"/>
    <property type="molecule type" value="Genomic_DNA"/>
</dbReference>
<feature type="transmembrane region" description="Helical" evidence="1">
    <location>
        <begin position="53"/>
        <end position="74"/>
    </location>
</feature>
<evidence type="ECO:0000256" key="1">
    <source>
        <dbReference type="SAM" id="Phobius"/>
    </source>
</evidence>
<feature type="transmembrane region" description="Helical" evidence="1">
    <location>
        <begin position="94"/>
        <end position="114"/>
    </location>
</feature>
<dbReference type="OMA" id="YTIRIWK"/>
<keyword evidence="1" id="KW-1133">Transmembrane helix</keyword>
<gene>
    <name evidence="2" type="ORF">ARMOST_18787</name>
</gene>
<name>A0A284S2T6_ARMOS</name>
<evidence type="ECO:0000313" key="2">
    <source>
        <dbReference type="EMBL" id="SJL15294.1"/>
    </source>
</evidence>
<evidence type="ECO:0000313" key="3">
    <source>
        <dbReference type="Proteomes" id="UP000219338"/>
    </source>
</evidence>
<keyword evidence="1" id="KW-0812">Transmembrane</keyword>
<accession>A0A284S2T6</accession>
<dbReference type="PANTHER" id="PTHR40465">
    <property type="entry name" value="CHROMOSOME 1, WHOLE GENOME SHOTGUN SEQUENCE"/>
    <property type="match status" value="1"/>
</dbReference>
<feature type="transmembrane region" description="Helical" evidence="1">
    <location>
        <begin position="126"/>
        <end position="147"/>
    </location>
</feature>
<keyword evidence="1" id="KW-0472">Membrane</keyword>
<feature type="transmembrane region" description="Helical" evidence="1">
    <location>
        <begin position="20"/>
        <end position="41"/>
    </location>
</feature>
<dbReference type="AlphaFoldDB" id="A0A284S2T6"/>
<dbReference type="PANTHER" id="PTHR40465:SF1">
    <property type="entry name" value="DUF6534 DOMAIN-CONTAINING PROTEIN"/>
    <property type="match status" value="1"/>
</dbReference>
<dbReference type="OrthoDB" id="2535105at2759"/>
<reference evidence="3" key="1">
    <citation type="journal article" date="2017" name="Nat. Ecol. Evol.">
        <title>Genome expansion and lineage-specific genetic innovations in the forest pathogenic fungi Armillaria.</title>
        <authorList>
            <person name="Sipos G."/>
            <person name="Prasanna A.N."/>
            <person name="Walter M.C."/>
            <person name="O'Connor E."/>
            <person name="Balint B."/>
            <person name="Krizsan K."/>
            <person name="Kiss B."/>
            <person name="Hess J."/>
            <person name="Varga T."/>
            <person name="Slot J."/>
            <person name="Riley R."/>
            <person name="Boka B."/>
            <person name="Rigling D."/>
            <person name="Barry K."/>
            <person name="Lee J."/>
            <person name="Mihaltcheva S."/>
            <person name="LaButti K."/>
            <person name="Lipzen A."/>
            <person name="Waldron R."/>
            <person name="Moloney N.M."/>
            <person name="Sperisen C."/>
            <person name="Kredics L."/>
            <person name="Vagvoelgyi C."/>
            <person name="Patrignani A."/>
            <person name="Fitzpatrick D."/>
            <person name="Nagy I."/>
            <person name="Doyle S."/>
            <person name="Anderson J.B."/>
            <person name="Grigoriev I.V."/>
            <person name="Gueldener U."/>
            <person name="Muensterkoetter M."/>
            <person name="Nagy L.G."/>
        </authorList>
    </citation>
    <scope>NUCLEOTIDE SEQUENCE [LARGE SCALE GENOMIC DNA]</scope>
    <source>
        <strain evidence="3">C18/9</strain>
    </source>
</reference>
<keyword evidence="3" id="KW-1185">Reference proteome</keyword>
<proteinExistence type="predicted"/>